<dbReference type="Pfam" id="PF00012">
    <property type="entry name" value="HSP70"/>
    <property type="match status" value="2"/>
</dbReference>
<dbReference type="InterPro" id="IPR010945">
    <property type="entry name" value="Malate_DH_type2"/>
</dbReference>
<evidence type="ECO:0000256" key="9">
    <source>
        <dbReference type="ARBA" id="ARBA00023235"/>
    </source>
</evidence>
<feature type="domain" description="Lactate/malate dehydrogenase N-terminal" evidence="11">
    <location>
        <begin position="1349"/>
        <end position="1498"/>
    </location>
</feature>
<dbReference type="Gene3D" id="3.30.420.40">
    <property type="match status" value="3"/>
</dbReference>
<proteinExistence type="inferred from homology"/>
<evidence type="ECO:0000256" key="10">
    <source>
        <dbReference type="ARBA" id="ARBA00024331"/>
    </source>
</evidence>
<dbReference type="PANTHER" id="PTHR23382">
    <property type="entry name" value="MALATE DEHYDROGENASE"/>
    <property type="match status" value="1"/>
</dbReference>
<keyword evidence="8" id="KW-0520">NAD</keyword>
<keyword evidence="14" id="KW-1185">Reference proteome</keyword>
<dbReference type="GO" id="GO:0006108">
    <property type="term" value="P:malate metabolic process"/>
    <property type="evidence" value="ECO:0007669"/>
    <property type="project" value="InterPro"/>
</dbReference>
<dbReference type="SUPFAM" id="SSF51735">
    <property type="entry name" value="NAD(P)-binding Rossmann-fold domains"/>
    <property type="match status" value="1"/>
</dbReference>
<dbReference type="PROSITE" id="PS01036">
    <property type="entry name" value="HSP70_3"/>
    <property type="match status" value="1"/>
</dbReference>
<dbReference type="InterPro" id="IPR013785">
    <property type="entry name" value="Aldolase_TIM"/>
</dbReference>
<comment type="subunit">
    <text evidence="3">Homodimer.</text>
</comment>
<dbReference type="EC" id="1.1.1.37" evidence="4"/>
<dbReference type="SUPFAM" id="SSF56327">
    <property type="entry name" value="LDH C-terminal domain-like"/>
    <property type="match status" value="1"/>
</dbReference>
<dbReference type="InterPro" id="IPR001236">
    <property type="entry name" value="Lactate/malate_DH_N"/>
</dbReference>
<dbReference type="Gene3D" id="3.90.110.10">
    <property type="entry name" value="Lactate dehydrogenase/glycoside hydrolase, family 4, C-terminal"/>
    <property type="match status" value="1"/>
</dbReference>
<evidence type="ECO:0000256" key="3">
    <source>
        <dbReference type="ARBA" id="ARBA00011738"/>
    </source>
</evidence>
<dbReference type="EMBL" id="BFEA01000538">
    <property type="protein sequence ID" value="GBG85860.1"/>
    <property type="molecule type" value="Genomic_DNA"/>
</dbReference>
<dbReference type="Gene3D" id="3.20.20.70">
    <property type="entry name" value="Aldolase class I"/>
    <property type="match status" value="2"/>
</dbReference>
<dbReference type="FunFam" id="3.90.640.10:FF:000003">
    <property type="entry name" value="Molecular chaperone DnaK"/>
    <property type="match status" value="1"/>
</dbReference>
<dbReference type="Gene3D" id="3.40.50.720">
    <property type="entry name" value="NAD(P)-binding Rossmann-like Domain"/>
    <property type="match status" value="1"/>
</dbReference>
<dbReference type="Pfam" id="PF02866">
    <property type="entry name" value="Ldh_1_C"/>
    <property type="match status" value="1"/>
</dbReference>
<dbReference type="InterPro" id="IPR043129">
    <property type="entry name" value="ATPase_NBD"/>
</dbReference>
<dbReference type="GO" id="GO:0005524">
    <property type="term" value="F:ATP binding"/>
    <property type="evidence" value="ECO:0007669"/>
    <property type="project" value="UniProtKB-KW"/>
</dbReference>
<evidence type="ECO:0000256" key="6">
    <source>
        <dbReference type="ARBA" id="ARBA00022840"/>
    </source>
</evidence>
<dbReference type="SUPFAM" id="SSF51351">
    <property type="entry name" value="Triosephosphate isomerase (TIM)"/>
    <property type="match status" value="1"/>
</dbReference>
<dbReference type="GO" id="GO:0030060">
    <property type="term" value="F:L-malate dehydrogenase (NAD+) activity"/>
    <property type="evidence" value="ECO:0007669"/>
    <property type="project" value="UniProtKB-EC"/>
</dbReference>
<dbReference type="InterPro" id="IPR013126">
    <property type="entry name" value="Hsp_70_fam"/>
</dbReference>
<dbReference type="Proteomes" id="UP000265515">
    <property type="component" value="Unassembled WGS sequence"/>
</dbReference>
<evidence type="ECO:0000313" key="14">
    <source>
        <dbReference type="Proteomes" id="UP000265515"/>
    </source>
</evidence>
<comment type="similarity">
    <text evidence="1">Belongs to the triosephosphate isomerase family.</text>
</comment>
<keyword evidence="5" id="KW-0547">Nucleotide-binding</keyword>
<dbReference type="PROSITE" id="PS51440">
    <property type="entry name" value="TIM_2"/>
    <property type="match status" value="1"/>
</dbReference>
<gene>
    <name evidence="13" type="ORF">CBR_g40671</name>
</gene>
<keyword evidence="7" id="KW-0560">Oxidoreductase</keyword>
<evidence type="ECO:0000313" key="13">
    <source>
        <dbReference type="EMBL" id="GBG85860.1"/>
    </source>
</evidence>
<dbReference type="PROSITE" id="PS00297">
    <property type="entry name" value="HSP70_1"/>
    <property type="match status" value="1"/>
</dbReference>
<comment type="caution">
    <text evidence="13">The sequence shown here is derived from an EMBL/GenBank/DDBJ whole genome shotgun (WGS) entry which is preliminary data.</text>
</comment>
<dbReference type="InterPro" id="IPR015955">
    <property type="entry name" value="Lactate_DH/Glyco_Ohase_4_C"/>
</dbReference>
<protein>
    <recommendedName>
        <fullName evidence="4">malate dehydrogenase</fullName>
        <ecNumber evidence="4">1.1.1.37</ecNumber>
    </recommendedName>
</protein>
<evidence type="ECO:0000259" key="11">
    <source>
        <dbReference type="Pfam" id="PF00056"/>
    </source>
</evidence>
<dbReference type="GO" id="GO:0140662">
    <property type="term" value="F:ATP-dependent protein folding chaperone"/>
    <property type="evidence" value="ECO:0007669"/>
    <property type="project" value="InterPro"/>
</dbReference>
<dbReference type="FunFam" id="3.40.50.720:FF:000010">
    <property type="entry name" value="Malate dehydrogenase"/>
    <property type="match status" value="1"/>
</dbReference>
<evidence type="ECO:0000256" key="8">
    <source>
        <dbReference type="ARBA" id="ARBA00023027"/>
    </source>
</evidence>
<dbReference type="Gramene" id="GBG85860">
    <property type="protein sequence ID" value="GBG85860"/>
    <property type="gene ID" value="CBR_g40671"/>
</dbReference>
<dbReference type="GO" id="GO:0004807">
    <property type="term" value="F:triose-phosphate isomerase activity"/>
    <property type="evidence" value="ECO:0007669"/>
    <property type="project" value="InterPro"/>
</dbReference>
<evidence type="ECO:0000256" key="7">
    <source>
        <dbReference type="ARBA" id="ARBA00023002"/>
    </source>
</evidence>
<name>A0A388LU69_CHABU</name>
<evidence type="ECO:0000256" key="1">
    <source>
        <dbReference type="ARBA" id="ARBA00007422"/>
    </source>
</evidence>
<comment type="similarity">
    <text evidence="2">Belongs to the LDH/MDH superfamily. MDH type 2 family.</text>
</comment>
<keyword evidence="9" id="KW-0413">Isomerase</keyword>
<dbReference type="SUPFAM" id="SSF53067">
    <property type="entry name" value="Actin-like ATPase domain"/>
    <property type="match status" value="3"/>
</dbReference>
<dbReference type="InterPro" id="IPR022383">
    <property type="entry name" value="Lactate/malate_DH_C"/>
</dbReference>
<dbReference type="InterPro" id="IPR018181">
    <property type="entry name" value="Heat_shock_70_CS"/>
</dbReference>
<evidence type="ECO:0000259" key="12">
    <source>
        <dbReference type="Pfam" id="PF02866"/>
    </source>
</evidence>
<keyword evidence="6" id="KW-0067">ATP-binding</keyword>
<reference evidence="13 14" key="1">
    <citation type="journal article" date="2018" name="Cell">
        <title>The Chara Genome: Secondary Complexity and Implications for Plant Terrestrialization.</title>
        <authorList>
            <person name="Nishiyama T."/>
            <person name="Sakayama H."/>
            <person name="Vries J.D."/>
            <person name="Buschmann H."/>
            <person name="Saint-Marcoux D."/>
            <person name="Ullrich K.K."/>
            <person name="Haas F.B."/>
            <person name="Vanderstraeten L."/>
            <person name="Becker D."/>
            <person name="Lang D."/>
            <person name="Vosolsobe S."/>
            <person name="Rombauts S."/>
            <person name="Wilhelmsson P.K.I."/>
            <person name="Janitza P."/>
            <person name="Kern R."/>
            <person name="Heyl A."/>
            <person name="Rumpler F."/>
            <person name="Villalobos L.I.A.C."/>
            <person name="Clay J.M."/>
            <person name="Skokan R."/>
            <person name="Toyoda A."/>
            <person name="Suzuki Y."/>
            <person name="Kagoshima H."/>
            <person name="Schijlen E."/>
            <person name="Tajeshwar N."/>
            <person name="Catarino B."/>
            <person name="Hetherington A.J."/>
            <person name="Saltykova A."/>
            <person name="Bonnot C."/>
            <person name="Breuninger H."/>
            <person name="Symeonidi A."/>
            <person name="Radhakrishnan G.V."/>
            <person name="Van Nieuwerburgh F."/>
            <person name="Deforce D."/>
            <person name="Chang C."/>
            <person name="Karol K.G."/>
            <person name="Hedrich R."/>
            <person name="Ulvskov P."/>
            <person name="Glockner G."/>
            <person name="Delwiche C.F."/>
            <person name="Petrasek J."/>
            <person name="Van de Peer Y."/>
            <person name="Friml J."/>
            <person name="Beilby M."/>
            <person name="Dolan L."/>
            <person name="Kohara Y."/>
            <person name="Sugano S."/>
            <person name="Fujiyama A."/>
            <person name="Delaux P.-M."/>
            <person name="Quint M."/>
            <person name="TheiBen G."/>
            <person name="Hagemann M."/>
            <person name="Harholt J."/>
            <person name="Dunand C."/>
            <person name="Zachgo S."/>
            <person name="Langdale J."/>
            <person name="Maumus F."/>
            <person name="Straeten D.V.D."/>
            <person name="Gould S.B."/>
            <person name="Rensing S.A."/>
        </authorList>
    </citation>
    <scope>NUCLEOTIDE SEQUENCE [LARGE SCALE GENOMIC DNA]</scope>
    <source>
        <strain evidence="13 14">S276</strain>
    </source>
</reference>
<dbReference type="InterPro" id="IPR035990">
    <property type="entry name" value="TIM_sf"/>
</dbReference>
<comment type="pathway">
    <text evidence="10">Carbohydrate biosynthesis.</text>
</comment>
<feature type="domain" description="Lactate/malate dehydrogenase C-terminal" evidence="12">
    <location>
        <begin position="1506"/>
        <end position="1662"/>
    </location>
</feature>
<evidence type="ECO:0000256" key="5">
    <source>
        <dbReference type="ARBA" id="ARBA00022741"/>
    </source>
</evidence>
<dbReference type="InterPro" id="IPR036291">
    <property type="entry name" value="NAD(P)-bd_dom_sf"/>
</dbReference>
<dbReference type="Gene3D" id="3.90.640.10">
    <property type="entry name" value="Actin, Chain A, domain 4"/>
    <property type="match status" value="1"/>
</dbReference>
<evidence type="ECO:0000256" key="2">
    <source>
        <dbReference type="ARBA" id="ARBA00009613"/>
    </source>
</evidence>
<dbReference type="InterPro" id="IPR000652">
    <property type="entry name" value="Triosephosphate_isomerase"/>
</dbReference>
<evidence type="ECO:0000256" key="4">
    <source>
        <dbReference type="ARBA" id="ARBA00012995"/>
    </source>
</evidence>
<organism evidence="13 14">
    <name type="scientific">Chara braunii</name>
    <name type="common">Braun's stonewort</name>
    <dbReference type="NCBI Taxonomy" id="69332"/>
    <lineage>
        <taxon>Eukaryota</taxon>
        <taxon>Viridiplantae</taxon>
        <taxon>Streptophyta</taxon>
        <taxon>Charophyceae</taxon>
        <taxon>Charales</taxon>
        <taxon>Characeae</taxon>
        <taxon>Chara</taxon>
    </lineage>
</organism>
<accession>A0A388LU69</accession>
<dbReference type="Pfam" id="PF00056">
    <property type="entry name" value="Ldh_1_N"/>
    <property type="match status" value="1"/>
</dbReference>
<dbReference type="OrthoDB" id="1510206at2759"/>
<dbReference type="STRING" id="69332.A0A388LU69"/>
<sequence length="1710" mass="187274">MEMNEVLRRQSSGKRGSESMAARKMSRILFRSPGCGLQSACSDRDSEQCYRVCTVWRGTPLPLVLSSSVTPMTGDNPPPRIAIDLGTSSCAVAVCRNGRVEVIPDVYGKLAAPSAVAFTDTKRLVGEQAQKQLLRRSENLLYEVKRLIGRDFNSIREKERRWWSFSVVRGGSGEPGEAMQAMLEVRSEHLSSLMSNRGRQTTVGYGERKVCGMESEGGGWAFGAEQQISSSVGSSARHQITSSMGSTAESLMSNHGGQTTERKVCGMESEGGGWPFWPGQQITSSIGSSARHQLNSSMGSAVELWPGGDISGRESELAGSSTTEDASTKTLLAPEQVLAMLLAKLKGDAERFLKCGNLPAAVITVPALYCDKQRSATKLAAEIAGFTDVKLVSESTAAALSYAHHTGLISLGSCPGVSPPEETRRRTRMLVFSVGGGSFEVALVTIAGGVLSVNSACGNPSLGGMDFDHKMMEEILAGVKEQFDQTPALNATNLRELKAASEKAKKDLTLLDDAQVDLEFLCGDGDAKLVIRREKFEKNSKCLVEKCMDCVKEVLRVGQTNPSDLNEVVLVGGSTRIPKVVDMLRKTLNFSLGPKSHPFQDEAVVRGAALFAAGFSDKIADIHPVLIGYFDHRLGEYVSSRPSRRPIRYDLPAVINAWSHDVRDRQMKLEIYENTVGGKGCIRTGTIAMAAVGPGDVNRCVLPGITIDGCGILGLDAGGPPGSVSAARLYKDGRRSTDEIHRWKQLAEKLTLCERRIAEMSSAKNRCRKYIAEVEKRKSSCPSWLWSTLSEWKCDIERWLGKEEGQDDEGGIEQFTVIFGDFRRGCRWALGDLWARSISGRRFLVVDSWDTSDVDQSVQNLMTYGGRRELCDVVVSMPFKELRKMKERIEGIEGVEVATHCFSFDANPIAVKESGIPYAVVSAGPVSPSGDGALLCHARNKIVGQQVALAVQAGLRVVLCLGRYDCRGDQASDRSFERKEEQRLCEGQLRDIVPPIGRDWRNIEIAYMPPHHHLSSSSLPLPREEEAYSAPRSGGALLDVVEVLQTIRHIRGVIRGLVNEEAADTTRVLVGGCCSTVGMWDDLIKHDEIQGLVFEGGFRDPLLVDKLRVPSRERRGKVLLCRGENGHASLDKRNIERLQRVSEEVMGGEEVLWITVRNAMSERLGYLRERQTGSIDFVWKGGALVEDDCQQAINPPRREVTIVPLCGGWHEEELAQIIENQLSSWSDYLKRADFANGEEVVVEYRAAPGVVDVEVPRQNLPLAIETAHARIRRWILTKISPYVAQAVRIVCSLDDLTQQTETHREIAKQPNVDGLSLHVEHPGNAPTLGGKATENGPLTQDPFMKPTLVLLTGAASTVGRALVPLIAMGRLLGPHQPVILHMLDAESNMDRLKTMQEEVLRAAHPLLRSIKVTSDVNEAARGVSLACVLGGDRGGCDPDPGTPVETLISDNVPLFQGLAQSLQRRADRDVKVVVAADPANTNAFIMQASAPQINPQNITCLSRVYHNRAVSLIAQRVGVPVVDVKNVTVWGGQSVRGCLDVSHVVVMTGKGVYKRITDVVDDNNWLEEEFIHSFWRQEGQIDVAMSVARAVCDHVSDWLMGTPEDSWVSMGVPSDGSYGVPRGLIYSFPVWIANGRWEILHGLPIDKHLREKMNDAVRQLAHHRSLAQAAIERSNRNDEGRDCLGTPGYLGMYSQTRSAEVSGVGQYRIG</sequence>